<keyword evidence="2 4" id="KW-0560">Oxidoreductase</keyword>
<evidence type="ECO:0000256" key="4">
    <source>
        <dbReference type="RuleBase" id="RU003719"/>
    </source>
</evidence>
<accession>A0ABU0FHL3</accession>
<comment type="similarity">
    <text evidence="1 4">Belongs to the D-isomer specific 2-hydroxyacid dehydrogenase family.</text>
</comment>
<dbReference type="InterPro" id="IPR029753">
    <property type="entry name" value="D-isomer_DH_CS"/>
</dbReference>
<evidence type="ECO:0000256" key="3">
    <source>
        <dbReference type="ARBA" id="ARBA00023027"/>
    </source>
</evidence>
<dbReference type="EMBL" id="JAUSVK010000001">
    <property type="protein sequence ID" value="MDQ0393555.1"/>
    <property type="molecule type" value="Genomic_DNA"/>
</dbReference>
<dbReference type="Pfam" id="PF00389">
    <property type="entry name" value="2-Hacid_dh"/>
    <property type="match status" value="1"/>
</dbReference>
<dbReference type="Proteomes" id="UP001237448">
    <property type="component" value="Unassembled WGS sequence"/>
</dbReference>
<dbReference type="SUPFAM" id="SSF52283">
    <property type="entry name" value="Formate/glycerate dehydrogenase catalytic domain-like"/>
    <property type="match status" value="1"/>
</dbReference>
<keyword evidence="3" id="KW-0520">NAD</keyword>
<reference evidence="7 8" key="1">
    <citation type="submission" date="2023-07" db="EMBL/GenBank/DDBJ databases">
        <title>Genomic Encyclopedia of Type Strains, Phase IV (KMG-IV): sequencing the most valuable type-strain genomes for metagenomic binning, comparative biology and taxonomic classification.</title>
        <authorList>
            <person name="Goeker M."/>
        </authorList>
    </citation>
    <scope>NUCLEOTIDE SEQUENCE [LARGE SCALE GENOMIC DNA]</scope>
    <source>
        <strain evidence="7 8">DSM 5896</strain>
    </source>
</reference>
<keyword evidence="8" id="KW-1185">Reference proteome</keyword>
<dbReference type="CDD" id="cd12169">
    <property type="entry name" value="PGDH_like_1"/>
    <property type="match status" value="1"/>
</dbReference>
<name>A0ABU0FHL3_9HYPH</name>
<feature type="domain" description="D-isomer specific 2-hydroxyacid dehydrogenase NAD-binding" evidence="6">
    <location>
        <begin position="117"/>
        <end position="289"/>
    </location>
</feature>
<dbReference type="SUPFAM" id="SSF51735">
    <property type="entry name" value="NAD(P)-binding Rossmann-fold domains"/>
    <property type="match status" value="1"/>
</dbReference>
<evidence type="ECO:0000259" key="5">
    <source>
        <dbReference type="Pfam" id="PF00389"/>
    </source>
</evidence>
<dbReference type="Pfam" id="PF02826">
    <property type="entry name" value="2-Hacid_dh_C"/>
    <property type="match status" value="1"/>
</dbReference>
<feature type="domain" description="D-isomer specific 2-hydroxyacid dehydrogenase catalytic" evidence="5">
    <location>
        <begin position="28"/>
        <end position="317"/>
    </location>
</feature>
<dbReference type="InterPro" id="IPR050857">
    <property type="entry name" value="D-2-hydroxyacid_DH"/>
</dbReference>
<dbReference type="RefSeq" id="WP_307429040.1">
    <property type="nucleotide sequence ID" value="NZ_JAUSVK010000001.1"/>
</dbReference>
<dbReference type="PROSITE" id="PS00671">
    <property type="entry name" value="D_2_HYDROXYACID_DH_3"/>
    <property type="match status" value="1"/>
</dbReference>
<proteinExistence type="inferred from homology"/>
<dbReference type="InterPro" id="IPR036291">
    <property type="entry name" value="NAD(P)-bd_dom_sf"/>
</dbReference>
<evidence type="ECO:0000259" key="6">
    <source>
        <dbReference type="Pfam" id="PF02826"/>
    </source>
</evidence>
<comment type="caution">
    <text evidence="7">The sequence shown here is derived from an EMBL/GenBank/DDBJ whole genome shotgun (WGS) entry which is preliminary data.</text>
</comment>
<evidence type="ECO:0000256" key="2">
    <source>
        <dbReference type="ARBA" id="ARBA00023002"/>
    </source>
</evidence>
<evidence type="ECO:0000313" key="8">
    <source>
        <dbReference type="Proteomes" id="UP001237448"/>
    </source>
</evidence>
<protein>
    <submittedName>
        <fullName evidence="7">Phosphoglycerate dehydrogenase-like enzyme</fullName>
    </submittedName>
</protein>
<dbReference type="PANTHER" id="PTHR42789">
    <property type="entry name" value="D-ISOMER SPECIFIC 2-HYDROXYACID DEHYDROGENASE FAMILY PROTEIN (AFU_ORTHOLOGUE AFUA_6G10090)"/>
    <property type="match status" value="1"/>
</dbReference>
<dbReference type="InterPro" id="IPR006139">
    <property type="entry name" value="D-isomer_2_OHA_DH_cat_dom"/>
</dbReference>
<sequence>MKVAILDDYANAALTLADWSTVTARASLHVFNDHLADDEIAEVLAPFDVICTLRERTTISEELIARLLNLKMIVVTDPRVTTIDYAAATAAGILVSEGRAPDSLPYSPAATPEFAWGLLLATVRHLAAESQRLRQGQWQHTLGLTLAGRTLGLVGLGRIGTRMARYAQAFDMRVIAWSRNLTDDAAREAGAVRVDKQDLFAQSDIVSIHYVLGERSRGLVGAREIAAMKPTAYLVNTSRGPVVDEAALVAALRERHIAGAGLDVFDEEPLPRDHPLNGLDNVTLTPHLGFVTEDNMRRFHAGAALAVAAYLDGRPAHILNPEALMHKRPS</sequence>
<organism evidence="7 8">
    <name type="scientific">Labrys monachus</name>
    <dbReference type="NCBI Taxonomy" id="217067"/>
    <lineage>
        <taxon>Bacteria</taxon>
        <taxon>Pseudomonadati</taxon>
        <taxon>Pseudomonadota</taxon>
        <taxon>Alphaproteobacteria</taxon>
        <taxon>Hyphomicrobiales</taxon>
        <taxon>Xanthobacteraceae</taxon>
        <taxon>Labrys</taxon>
    </lineage>
</organism>
<evidence type="ECO:0000313" key="7">
    <source>
        <dbReference type="EMBL" id="MDQ0393555.1"/>
    </source>
</evidence>
<dbReference type="Gene3D" id="3.40.50.720">
    <property type="entry name" value="NAD(P)-binding Rossmann-like Domain"/>
    <property type="match status" value="2"/>
</dbReference>
<gene>
    <name evidence="7" type="ORF">J3R73_003347</name>
</gene>
<dbReference type="PANTHER" id="PTHR42789:SF1">
    <property type="entry name" value="D-ISOMER SPECIFIC 2-HYDROXYACID DEHYDROGENASE FAMILY PROTEIN (AFU_ORTHOLOGUE AFUA_6G10090)"/>
    <property type="match status" value="1"/>
</dbReference>
<evidence type="ECO:0000256" key="1">
    <source>
        <dbReference type="ARBA" id="ARBA00005854"/>
    </source>
</evidence>
<dbReference type="InterPro" id="IPR006140">
    <property type="entry name" value="D-isomer_DH_NAD-bd"/>
</dbReference>